<keyword evidence="2" id="KW-1185">Reference proteome</keyword>
<gene>
    <name evidence="1" type="ORF">D9V29_11830</name>
</gene>
<accession>A0A3L6ZNC7</accession>
<comment type="caution">
    <text evidence="1">The sequence shown here is derived from an EMBL/GenBank/DDBJ whole genome shotgun (WGS) entry which is preliminary data.</text>
</comment>
<evidence type="ECO:0000313" key="1">
    <source>
        <dbReference type="EMBL" id="RLP69404.1"/>
    </source>
</evidence>
<dbReference type="RefSeq" id="WP_121673535.1">
    <property type="nucleotide sequence ID" value="NZ_BMXM01000009.1"/>
</dbReference>
<organism evidence="1 2">
    <name type="scientific">Mycetocola manganoxydans</name>
    <dbReference type="NCBI Taxonomy" id="699879"/>
    <lineage>
        <taxon>Bacteria</taxon>
        <taxon>Bacillati</taxon>
        <taxon>Actinomycetota</taxon>
        <taxon>Actinomycetes</taxon>
        <taxon>Micrococcales</taxon>
        <taxon>Microbacteriaceae</taxon>
        <taxon>Mycetocola</taxon>
    </lineage>
</organism>
<dbReference type="EMBL" id="RCUV01000013">
    <property type="protein sequence ID" value="RLP69404.1"/>
    <property type="molecule type" value="Genomic_DNA"/>
</dbReference>
<protein>
    <submittedName>
        <fullName evidence="1">Uncharacterized protein</fullName>
    </submittedName>
</protein>
<reference evidence="1 2" key="1">
    <citation type="submission" date="2018-10" db="EMBL/GenBank/DDBJ databases">
        <authorList>
            <person name="Li J."/>
        </authorList>
    </citation>
    <scope>NUCLEOTIDE SEQUENCE [LARGE SCALE GENOMIC DNA]</scope>
    <source>
        <strain evidence="1 2">CCTCC AB209002</strain>
    </source>
</reference>
<name>A0A3L6ZNC7_9MICO</name>
<dbReference type="Proteomes" id="UP000270299">
    <property type="component" value="Unassembled WGS sequence"/>
</dbReference>
<dbReference type="AlphaFoldDB" id="A0A3L6ZNC7"/>
<dbReference type="OrthoDB" id="5062110at2"/>
<evidence type="ECO:0000313" key="2">
    <source>
        <dbReference type="Proteomes" id="UP000270299"/>
    </source>
</evidence>
<proteinExistence type="predicted"/>
<sequence length="192" mass="20580">MTKLVKCVIIGGMTNPSSIIAVGSETADLLGGEVRIRTNANVMTTGELNDGATVDIDIVYDPDLGRYVAESVNVRRGGNGTEVTARLIREVRVQDAIVSIAMSDLIEVLSSDEDEDYITVSSGHDWLAKVKPVRERSASDDALRDAAVIYTIARLGNWPPLATVAKHLGVSQSTATRLVADARARGLFFDHG</sequence>